<dbReference type="Proteomes" id="UP001060215">
    <property type="component" value="Chromosome 3"/>
</dbReference>
<reference evidence="1 2" key="1">
    <citation type="journal article" date="2022" name="Plant J.">
        <title>Chromosome-level genome of Camellia lanceoleosa provides a valuable resource for understanding genome evolution and self-incompatibility.</title>
        <authorList>
            <person name="Gong W."/>
            <person name="Xiao S."/>
            <person name="Wang L."/>
            <person name="Liao Z."/>
            <person name="Chang Y."/>
            <person name="Mo W."/>
            <person name="Hu G."/>
            <person name="Li W."/>
            <person name="Zhao G."/>
            <person name="Zhu H."/>
            <person name="Hu X."/>
            <person name="Ji K."/>
            <person name="Xiang X."/>
            <person name="Song Q."/>
            <person name="Yuan D."/>
            <person name="Jin S."/>
            <person name="Zhang L."/>
        </authorList>
    </citation>
    <scope>NUCLEOTIDE SEQUENCE [LARGE SCALE GENOMIC DNA]</scope>
    <source>
        <strain evidence="1">SQ_2022a</strain>
    </source>
</reference>
<keyword evidence="2" id="KW-1185">Reference proteome</keyword>
<accession>A0ACC0INQ6</accession>
<proteinExistence type="predicted"/>
<protein>
    <submittedName>
        <fullName evidence="1">COBRA-like protein 7</fullName>
    </submittedName>
</protein>
<evidence type="ECO:0000313" key="1">
    <source>
        <dbReference type="EMBL" id="KAI8026550.1"/>
    </source>
</evidence>
<gene>
    <name evidence="1" type="ORF">LOK49_LG02G00794</name>
</gene>
<comment type="caution">
    <text evidence="1">The sequence shown here is derived from an EMBL/GenBank/DDBJ whole genome shotgun (WGS) entry which is preliminary data.</text>
</comment>
<name>A0ACC0INQ6_9ERIC</name>
<dbReference type="EMBL" id="CM045760">
    <property type="protein sequence ID" value="KAI8026550.1"/>
    <property type="molecule type" value="Genomic_DNA"/>
</dbReference>
<sequence>METDAPQNGINESMAPTALRIFSHACNGIFLSYSYTYTAGAQLPTTFTIVSNGLDDLKSWPAFTGFQHNEHLVVTPNAMLADVTSLLAEARNDTIFAGYPSTDLKTAFETAGDMT</sequence>
<organism evidence="1 2">
    <name type="scientific">Camellia lanceoleosa</name>
    <dbReference type="NCBI Taxonomy" id="1840588"/>
    <lineage>
        <taxon>Eukaryota</taxon>
        <taxon>Viridiplantae</taxon>
        <taxon>Streptophyta</taxon>
        <taxon>Embryophyta</taxon>
        <taxon>Tracheophyta</taxon>
        <taxon>Spermatophyta</taxon>
        <taxon>Magnoliopsida</taxon>
        <taxon>eudicotyledons</taxon>
        <taxon>Gunneridae</taxon>
        <taxon>Pentapetalae</taxon>
        <taxon>asterids</taxon>
        <taxon>Ericales</taxon>
        <taxon>Theaceae</taxon>
        <taxon>Camellia</taxon>
    </lineage>
</organism>
<evidence type="ECO:0000313" key="2">
    <source>
        <dbReference type="Proteomes" id="UP001060215"/>
    </source>
</evidence>